<feature type="transmembrane region" description="Helical" evidence="2">
    <location>
        <begin position="45"/>
        <end position="63"/>
    </location>
</feature>
<accession>W1NXJ6</accession>
<feature type="non-terminal residue" evidence="3">
    <location>
        <position position="86"/>
    </location>
</feature>
<keyword evidence="4" id="KW-1185">Reference proteome</keyword>
<dbReference type="AlphaFoldDB" id="W1NXJ6"/>
<evidence type="ECO:0000256" key="2">
    <source>
        <dbReference type="SAM" id="Phobius"/>
    </source>
</evidence>
<feature type="region of interest" description="Disordered" evidence="1">
    <location>
        <begin position="1"/>
        <end position="36"/>
    </location>
</feature>
<evidence type="ECO:0000313" key="3">
    <source>
        <dbReference type="EMBL" id="ERN02332.1"/>
    </source>
</evidence>
<keyword evidence="2" id="KW-0812">Transmembrane</keyword>
<keyword evidence="2" id="KW-0472">Membrane</keyword>
<organism evidence="3 4">
    <name type="scientific">Amborella trichopoda</name>
    <dbReference type="NCBI Taxonomy" id="13333"/>
    <lineage>
        <taxon>Eukaryota</taxon>
        <taxon>Viridiplantae</taxon>
        <taxon>Streptophyta</taxon>
        <taxon>Embryophyta</taxon>
        <taxon>Tracheophyta</taxon>
        <taxon>Spermatophyta</taxon>
        <taxon>Magnoliopsida</taxon>
        <taxon>Amborellales</taxon>
        <taxon>Amborellaceae</taxon>
        <taxon>Amborella</taxon>
    </lineage>
</organism>
<gene>
    <name evidence="3" type="ORF">AMTR_s01487p00008320</name>
</gene>
<dbReference type="HOGENOM" id="CLU_2504392_0_0_1"/>
<reference evidence="4" key="1">
    <citation type="journal article" date="2013" name="Science">
        <title>The Amborella genome and the evolution of flowering plants.</title>
        <authorList>
            <consortium name="Amborella Genome Project"/>
        </authorList>
    </citation>
    <scope>NUCLEOTIDE SEQUENCE [LARGE SCALE GENOMIC DNA]</scope>
</reference>
<name>W1NXJ6_AMBTC</name>
<evidence type="ECO:0000313" key="4">
    <source>
        <dbReference type="Proteomes" id="UP000017836"/>
    </source>
</evidence>
<evidence type="ECO:0000256" key="1">
    <source>
        <dbReference type="SAM" id="MobiDB-lite"/>
    </source>
</evidence>
<dbReference type="Gramene" id="ERN02332">
    <property type="protein sequence ID" value="ERN02332"/>
    <property type="gene ID" value="AMTR_s01487p00008320"/>
</dbReference>
<feature type="compositionally biased region" description="Polar residues" evidence="1">
    <location>
        <begin position="15"/>
        <end position="26"/>
    </location>
</feature>
<proteinExistence type="predicted"/>
<keyword evidence="2" id="KW-1133">Transmembrane helix</keyword>
<dbReference type="Proteomes" id="UP000017836">
    <property type="component" value="Unassembled WGS sequence"/>
</dbReference>
<protein>
    <submittedName>
        <fullName evidence="3">Uncharacterized protein</fullName>
    </submittedName>
</protein>
<sequence length="86" mass="9559">MPEINLHISGGGATRRNSGTNSTINRRNGVPIHPDIEPPPKPWPFAPFLAFLVIISLALLQFLPASHFRDPNDPLRNWIPIDSSLQ</sequence>
<dbReference type="EMBL" id="KI394637">
    <property type="protein sequence ID" value="ERN02332.1"/>
    <property type="molecule type" value="Genomic_DNA"/>
</dbReference>